<dbReference type="KEGG" id="tpx:Turpa_2900"/>
<dbReference type="RefSeq" id="WP_014804041.1">
    <property type="nucleotide sequence ID" value="NC_018020.1"/>
</dbReference>
<protein>
    <recommendedName>
        <fullName evidence="4">Lipoprotein</fullName>
    </recommendedName>
</protein>
<dbReference type="Proteomes" id="UP000006048">
    <property type="component" value="Chromosome"/>
</dbReference>
<evidence type="ECO:0000313" key="3">
    <source>
        <dbReference type="Proteomes" id="UP000006048"/>
    </source>
</evidence>
<feature type="signal peptide" evidence="1">
    <location>
        <begin position="1"/>
        <end position="22"/>
    </location>
</feature>
<feature type="chain" id="PRO_5003686019" description="Lipoprotein" evidence="1">
    <location>
        <begin position="23"/>
        <end position="158"/>
    </location>
</feature>
<accession>I4B8D2</accession>
<evidence type="ECO:0008006" key="4">
    <source>
        <dbReference type="Google" id="ProtNLM"/>
    </source>
</evidence>
<dbReference type="AlphaFoldDB" id="I4B8D2"/>
<keyword evidence="3" id="KW-1185">Reference proteome</keyword>
<evidence type="ECO:0000313" key="2">
    <source>
        <dbReference type="EMBL" id="AFM13539.1"/>
    </source>
</evidence>
<gene>
    <name evidence="2" type="ordered locus">Turpa_2900</name>
</gene>
<name>I4B8D2_TURPD</name>
<sequence length="158" mass="16743">MRMSRIHNAARLLLIAGFVTQAAGCAQVADPTLEYINPPINLSIALVATQTYQLSFYSDNREGGFAGYGVFTGASAASVSTAAKNMSTDIAAAQGFCSVPQQAEYRLVRTIQVGPNATGSTICDITTLTLVSGQWVGLRARVERPEEPWSAAAFVQVP</sequence>
<keyword evidence="1" id="KW-0732">Signal</keyword>
<dbReference type="HOGENOM" id="CLU_1668654_0_0_12"/>
<reference evidence="2 3" key="1">
    <citation type="submission" date="2012-06" db="EMBL/GenBank/DDBJ databases">
        <title>The complete chromosome of genome of Turneriella parva DSM 21527.</title>
        <authorList>
            <consortium name="US DOE Joint Genome Institute (JGI-PGF)"/>
            <person name="Lucas S."/>
            <person name="Han J."/>
            <person name="Lapidus A."/>
            <person name="Bruce D."/>
            <person name="Goodwin L."/>
            <person name="Pitluck S."/>
            <person name="Peters L."/>
            <person name="Kyrpides N."/>
            <person name="Mavromatis K."/>
            <person name="Ivanova N."/>
            <person name="Mikhailova N."/>
            <person name="Chertkov O."/>
            <person name="Detter J.C."/>
            <person name="Tapia R."/>
            <person name="Han C."/>
            <person name="Land M."/>
            <person name="Hauser L."/>
            <person name="Markowitz V."/>
            <person name="Cheng J.-F."/>
            <person name="Hugenholtz P."/>
            <person name="Woyke T."/>
            <person name="Wu D."/>
            <person name="Gronow S."/>
            <person name="Wellnitz S."/>
            <person name="Brambilla E."/>
            <person name="Klenk H.-P."/>
            <person name="Eisen J.A."/>
        </authorList>
    </citation>
    <scope>NUCLEOTIDE SEQUENCE [LARGE SCALE GENOMIC DNA]</scope>
    <source>
        <strain evidence="3">ATCC BAA-1111 / DSM 21527 / NCTC 11395 / H</strain>
    </source>
</reference>
<evidence type="ECO:0000256" key="1">
    <source>
        <dbReference type="SAM" id="SignalP"/>
    </source>
</evidence>
<proteinExistence type="predicted"/>
<dbReference type="EMBL" id="CP002959">
    <property type="protein sequence ID" value="AFM13539.1"/>
    <property type="molecule type" value="Genomic_DNA"/>
</dbReference>
<organism evidence="2 3">
    <name type="scientific">Turneriella parva (strain ATCC BAA-1111 / DSM 21527 / NCTC 11395 / H)</name>
    <name type="common">Leptospira parva</name>
    <dbReference type="NCBI Taxonomy" id="869212"/>
    <lineage>
        <taxon>Bacteria</taxon>
        <taxon>Pseudomonadati</taxon>
        <taxon>Spirochaetota</taxon>
        <taxon>Spirochaetia</taxon>
        <taxon>Leptospirales</taxon>
        <taxon>Leptospiraceae</taxon>
        <taxon>Turneriella</taxon>
    </lineage>
</organism>
<dbReference type="STRING" id="869212.Turpa_2900"/>